<accession>A0AAU8PWU8</accession>
<dbReference type="Proteomes" id="UP000009229">
    <property type="component" value="Chromosome"/>
</dbReference>
<dbReference type="EMBL" id="CP002770">
    <property type="protein sequence ID" value="AEG14243.1"/>
    <property type="molecule type" value="Genomic_DNA"/>
</dbReference>
<organism evidence="1 2">
    <name type="scientific">Desulfofundulus kuznetsovii (strain DSM 6115 / VKM B-1805 / 17)</name>
    <name type="common">Desulfotomaculum kuznetsovii</name>
    <dbReference type="NCBI Taxonomy" id="760568"/>
    <lineage>
        <taxon>Bacteria</taxon>
        <taxon>Bacillati</taxon>
        <taxon>Bacillota</taxon>
        <taxon>Clostridia</taxon>
        <taxon>Eubacteriales</taxon>
        <taxon>Peptococcaceae</taxon>
        <taxon>Desulfofundulus</taxon>
    </lineage>
</organism>
<keyword evidence="2" id="KW-1185">Reference proteome</keyword>
<reference evidence="2" key="1">
    <citation type="submission" date="2011-05" db="EMBL/GenBank/DDBJ databases">
        <title>Complete sequence of Desulfotomaculum kuznetsovii DSM 6115.</title>
        <authorList>
            <person name="Lucas S."/>
            <person name="Han J."/>
            <person name="Lapidus A."/>
            <person name="Cheng J.-F."/>
            <person name="Goodwin L."/>
            <person name="Pitluck S."/>
            <person name="Peters L."/>
            <person name="Mikhailova N."/>
            <person name="Lu M."/>
            <person name="Saunders E."/>
            <person name="Han C."/>
            <person name="Tapia R."/>
            <person name="Land M."/>
            <person name="Hauser L."/>
            <person name="Kyrpides N."/>
            <person name="Ivanova N."/>
            <person name="Pagani I."/>
            <person name="Nazina T."/>
            <person name="Ivanova A."/>
            <person name="Parshina S."/>
            <person name="Kuever J."/>
            <person name="Muyzer G."/>
            <person name="Plugge C."/>
            <person name="Stams A."/>
            <person name="Woyke T."/>
        </authorList>
    </citation>
    <scope>NUCLEOTIDE SEQUENCE [LARGE SCALE GENOMIC DNA]</scope>
    <source>
        <strain evidence="2">DSM 6115 / VKM B-1805 / 17</strain>
    </source>
</reference>
<sequence length="69" mass="7676">MAQASYLSLHRAIERGFIRLYNLIATISENTRSFAALINSDNGVSHMNRTVAGLFFGLDSSGADYHQRK</sequence>
<name>A0AAU8PWU8_DESK7</name>
<evidence type="ECO:0000313" key="1">
    <source>
        <dbReference type="EMBL" id="AEG14243.1"/>
    </source>
</evidence>
<gene>
    <name evidence="1" type="ordered locus">Desku_0632</name>
</gene>
<proteinExistence type="predicted"/>
<dbReference type="RefSeq" id="WP_013821758.1">
    <property type="nucleotide sequence ID" value="NC_015573.1"/>
</dbReference>
<evidence type="ECO:0000313" key="2">
    <source>
        <dbReference type="Proteomes" id="UP000009229"/>
    </source>
</evidence>
<dbReference type="AlphaFoldDB" id="A0AAU8PWU8"/>
<dbReference type="KEGG" id="dku:Desku_0632"/>
<protein>
    <submittedName>
        <fullName evidence="1">Uncharacterized protein</fullName>
    </submittedName>
</protein>